<protein>
    <submittedName>
        <fullName evidence="2">Pyridoxamine 5'-phosphate oxidase-related protein FMN-binding</fullName>
    </submittedName>
</protein>
<proteinExistence type="predicted"/>
<name>C5C326_BEUC1</name>
<dbReference type="Gene3D" id="2.30.110.10">
    <property type="entry name" value="Electron Transport, Fmn-binding Protein, Chain A"/>
    <property type="match status" value="1"/>
</dbReference>
<organism evidence="2 3">
    <name type="scientific">Beutenbergia cavernae (strain ATCC BAA-8 / DSM 12333 / CCUG 43141 / JCM 11478 / NBRC 16432 / NCIMB 13614 / HKI 0122)</name>
    <dbReference type="NCBI Taxonomy" id="471853"/>
    <lineage>
        <taxon>Bacteria</taxon>
        <taxon>Bacillati</taxon>
        <taxon>Actinomycetota</taxon>
        <taxon>Actinomycetes</taxon>
        <taxon>Micrococcales</taxon>
        <taxon>Beutenbergiaceae</taxon>
        <taxon>Beutenbergia</taxon>
    </lineage>
</organism>
<gene>
    <name evidence="2" type="ordered locus">Bcav_3628</name>
</gene>
<dbReference type="SUPFAM" id="SSF50475">
    <property type="entry name" value="FMN-binding split barrel"/>
    <property type="match status" value="1"/>
</dbReference>
<dbReference type="KEGG" id="bcv:Bcav_3628"/>
<dbReference type="InterPro" id="IPR011576">
    <property type="entry name" value="Pyridox_Oxase_N"/>
</dbReference>
<accession>C5C326</accession>
<dbReference type="Proteomes" id="UP000007962">
    <property type="component" value="Chromosome"/>
</dbReference>
<dbReference type="eggNOG" id="COG3576">
    <property type="taxonomic scope" value="Bacteria"/>
</dbReference>
<dbReference type="OrthoDB" id="115989at2"/>
<dbReference type="Pfam" id="PF01243">
    <property type="entry name" value="PNPOx_N"/>
    <property type="match status" value="1"/>
</dbReference>
<dbReference type="InterPro" id="IPR012349">
    <property type="entry name" value="Split_barrel_FMN-bd"/>
</dbReference>
<evidence type="ECO:0000313" key="3">
    <source>
        <dbReference type="Proteomes" id="UP000007962"/>
    </source>
</evidence>
<dbReference type="HOGENOM" id="CLU_054794_1_1_11"/>
<reference evidence="2 3" key="1">
    <citation type="journal article" date="2009" name="Stand. Genomic Sci.">
        <title>Complete genome sequence of Beutenbergia cavernae type strain (HKI 0122).</title>
        <authorList>
            <person name="Land M."/>
            <person name="Pukall R."/>
            <person name="Abt B."/>
            <person name="Goker M."/>
            <person name="Rohde M."/>
            <person name="Glavina Del Rio T."/>
            <person name="Tice H."/>
            <person name="Copeland A."/>
            <person name="Cheng J.F."/>
            <person name="Lucas S."/>
            <person name="Chen F."/>
            <person name="Nolan M."/>
            <person name="Bruce D."/>
            <person name="Goodwin L."/>
            <person name="Pitluck S."/>
            <person name="Ivanova N."/>
            <person name="Mavromatis K."/>
            <person name="Ovchinnikova G."/>
            <person name="Pati A."/>
            <person name="Chen A."/>
            <person name="Palaniappan K."/>
            <person name="Hauser L."/>
            <person name="Chang Y.J."/>
            <person name="Jefferies C.C."/>
            <person name="Saunders E."/>
            <person name="Brettin T."/>
            <person name="Detter J.C."/>
            <person name="Han C."/>
            <person name="Chain P."/>
            <person name="Bristow J."/>
            <person name="Eisen J.A."/>
            <person name="Markowitz V."/>
            <person name="Hugenholtz P."/>
            <person name="Kyrpides N.C."/>
            <person name="Klenk H.P."/>
            <person name="Lapidus A."/>
        </authorList>
    </citation>
    <scope>NUCLEOTIDE SEQUENCE [LARGE SCALE GENOMIC DNA]</scope>
    <source>
        <strain evidence="3">ATCC BAA-8 / DSM 12333 / NBRC 16432</strain>
    </source>
</reference>
<dbReference type="PANTHER" id="PTHR39336">
    <property type="entry name" value="PYRIDOXAMINE PHOSPHATE OXIDASE FAMILY PROTEIN (AFU_ORTHOLOGUE AFUA_6G11440)"/>
    <property type="match status" value="1"/>
</dbReference>
<dbReference type="RefSeq" id="WP_015884107.1">
    <property type="nucleotide sequence ID" value="NC_012669.1"/>
</dbReference>
<feature type="domain" description="Pyridoxamine 5'-phosphate oxidase N-terminal" evidence="1">
    <location>
        <begin position="8"/>
        <end position="135"/>
    </location>
</feature>
<keyword evidence="3" id="KW-1185">Reference proteome</keyword>
<dbReference type="PANTHER" id="PTHR39336:SF1">
    <property type="entry name" value="PYRIDOXAMINE PHOSPHATE OXIDASE FAMILY PROTEIN (AFU_ORTHOLOGUE AFUA_6G11440)"/>
    <property type="match status" value="1"/>
</dbReference>
<dbReference type="EMBL" id="CP001618">
    <property type="protein sequence ID" value="ACQ81870.1"/>
    <property type="molecule type" value="Genomic_DNA"/>
</dbReference>
<evidence type="ECO:0000259" key="1">
    <source>
        <dbReference type="Pfam" id="PF01243"/>
    </source>
</evidence>
<sequence length="192" mass="20930">MAHVYEEITDRLTAFVEAQPVFFVATAPLDGDGHVNLSPKGMAGTFAVLGPHRAAYLDYTASGAETAAHLRENGRIVLMFCAFSGPPKIVRLHGRGRYVEAGTTEFAELRTAFPKERELGQRGIVVVDVTRVSDSCGFAVPVLDFVADRDILDRSHERRTPEYFEAYRRERNATSIDGLPAVGADVGTSAES</sequence>
<dbReference type="AlphaFoldDB" id="C5C326"/>
<evidence type="ECO:0000313" key="2">
    <source>
        <dbReference type="EMBL" id="ACQ81870.1"/>
    </source>
</evidence>